<proteinExistence type="predicted"/>
<accession>A0A026WAW9</accession>
<reference evidence="1 2" key="1">
    <citation type="journal article" date="2014" name="Curr. Biol.">
        <title>The genome of the clonal raider ant Cerapachys biroi.</title>
        <authorList>
            <person name="Oxley P.R."/>
            <person name="Ji L."/>
            <person name="Fetter-Pruneda I."/>
            <person name="McKenzie S.K."/>
            <person name="Li C."/>
            <person name="Hu H."/>
            <person name="Zhang G."/>
            <person name="Kronauer D.J."/>
        </authorList>
    </citation>
    <scope>NUCLEOTIDE SEQUENCE [LARGE SCALE GENOMIC DNA]</scope>
</reference>
<evidence type="ECO:0000313" key="1">
    <source>
        <dbReference type="EMBL" id="EZA53247.1"/>
    </source>
</evidence>
<name>A0A026WAW9_OOCBI</name>
<evidence type="ECO:0000313" key="2">
    <source>
        <dbReference type="Proteomes" id="UP000053097"/>
    </source>
</evidence>
<protein>
    <submittedName>
        <fullName evidence="1">Uncharacterized protein</fullName>
    </submittedName>
</protein>
<sequence>MQIQAFSSILVERTLPERPSRRVLIRSPIIGSGSIPLDPMKRCIKERRSHAAKMERWLVYTVTLQIFATIVHATEDFRHISYEAGIYYATSKF</sequence>
<dbReference type="Proteomes" id="UP000053097">
    <property type="component" value="Unassembled WGS sequence"/>
</dbReference>
<gene>
    <name evidence="1" type="ORF">X777_06326</name>
</gene>
<organism evidence="1 2">
    <name type="scientific">Ooceraea biroi</name>
    <name type="common">Clonal raider ant</name>
    <name type="synonym">Cerapachys biroi</name>
    <dbReference type="NCBI Taxonomy" id="2015173"/>
    <lineage>
        <taxon>Eukaryota</taxon>
        <taxon>Metazoa</taxon>
        <taxon>Ecdysozoa</taxon>
        <taxon>Arthropoda</taxon>
        <taxon>Hexapoda</taxon>
        <taxon>Insecta</taxon>
        <taxon>Pterygota</taxon>
        <taxon>Neoptera</taxon>
        <taxon>Endopterygota</taxon>
        <taxon>Hymenoptera</taxon>
        <taxon>Apocrita</taxon>
        <taxon>Aculeata</taxon>
        <taxon>Formicoidea</taxon>
        <taxon>Formicidae</taxon>
        <taxon>Dorylinae</taxon>
        <taxon>Ooceraea</taxon>
    </lineage>
</organism>
<dbReference type="AlphaFoldDB" id="A0A026WAW9"/>
<dbReference type="EMBL" id="KK107293">
    <property type="protein sequence ID" value="EZA53247.1"/>
    <property type="molecule type" value="Genomic_DNA"/>
</dbReference>
<keyword evidence="2" id="KW-1185">Reference proteome</keyword>